<proteinExistence type="predicted"/>
<feature type="chain" id="PRO_5021259983" description="Choice-of-anchor D domain-containing protein" evidence="2">
    <location>
        <begin position="21"/>
        <end position="182"/>
    </location>
</feature>
<organism evidence="3 4">
    <name type="scientific">Mangrovimicrobium sediminis</name>
    <dbReference type="NCBI Taxonomy" id="2562682"/>
    <lineage>
        <taxon>Bacteria</taxon>
        <taxon>Pseudomonadati</taxon>
        <taxon>Pseudomonadota</taxon>
        <taxon>Gammaproteobacteria</taxon>
        <taxon>Cellvibrionales</taxon>
        <taxon>Halieaceae</taxon>
        <taxon>Mangrovimicrobium</taxon>
    </lineage>
</organism>
<keyword evidence="4" id="KW-1185">Reference proteome</keyword>
<feature type="transmembrane region" description="Helical" evidence="1">
    <location>
        <begin position="156"/>
        <end position="177"/>
    </location>
</feature>
<evidence type="ECO:0000313" key="4">
    <source>
        <dbReference type="Proteomes" id="UP000298050"/>
    </source>
</evidence>
<evidence type="ECO:0000256" key="1">
    <source>
        <dbReference type="SAM" id="Phobius"/>
    </source>
</evidence>
<dbReference type="EMBL" id="SRLE01000007">
    <property type="protein sequence ID" value="TGD73448.1"/>
    <property type="molecule type" value="Genomic_DNA"/>
</dbReference>
<keyword evidence="1" id="KW-0472">Membrane</keyword>
<comment type="caution">
    <text evidence="3">The sequence shown here is derived from an EMBL/GenBank/DDBJ whole genome shotgun (WGS) entry which is preliminary data.</text>
</comment>
<name>A0A4Z0M249_9GAMM</name>
<dbReference type="AlphaFoldDB" id="A0A4Z0M249"/>
<evidence type="ECO:0000256" key="2">
    <source>
        <dbReference type="SAM" id="SignalP"/>
    </source>
</evidence>
<evidence type="ECO:0008006" key="5">
    <source>
        <dbReference type="Google" id="ProtNLM"/>
    </source>
</evidence>
<evidence type="ECO:0000313" key="3">
    <source>
        <dbReference type="EMBL" id="TGD73448.1"/>
    </source>
</evidence>
<gene>
    <name evidence="3" type="ORF">E4634_10460</name>
</gene>
<sequence length="182" mass="17898">MRKRLITACGLFLASSAAMADIELVLTPPAIDYGTLAVGNSVTENASIGITFDGNGALDGNANNGSVTSISLINVSGSGLSVSQACAGTTFSAASPGDTCAVEVTCAPLAAGSATGQLEVEFTLDNGASPDVATVDLSCDAVEYVSPPPDPNAIPVMGVVGLGILGSLLGALAAVGLGRKRR</sequence>
<dbReference type="Gene3D" id="2.60.40.10">
    <property type="entry name" value="Immunoglobulins"/>
    <property type="match status" value="1"/>
</dbReference>
<feature type="signal peptide" evidence="2">
    <location>
        <begin position="1"/>
        <end position="20"/>
    </location>
</feature>
<dbReference type="Proteomes" id="UP000298050">
    <property type="component" value="Unassembled WGS sequence"/>
</dbReference>
<keyword evidence="1" id="KW-1133">Transmembrane helix</keyword>
<dbReference type="InterPro" id="IPR013783">
    <property type="entry name" value="Ig-like_fold"/>
</dbReference>
<protein>
    <recommendedName>
        <fullName evidence="5">Choice-of-anchor D domain-containing protein</fullName>
    </recommendedName>
</protein>
<reference evidence="3 4" key="1">
    <citation type="submission" date="2019-04" db="EMBL/GenBank/DDBJ databases">
        <title>Taxonomy of novel Haliea sp. from mangrove soil of West Coast of India.</title>
        <authorList>
            <person name="Verma A."/>
            <person name="Kumar P."/>
            <person name="Krishnamurthi S."/>
        </authorList>
    </citation>
    <scope>NUCLEOTIDE SEQUENCE [LARGE SCALE GENOMIC DNA]</scope>
    <source>
        <strain evidence="3 4">SAOS-164</strain>
    </source>
</reference>
<accession>A0A4Z0M249</accession>
<dbReference type="RefSeq" id="WP_135443617.1">
    <property type="nucleotide sequence ID" value="NZ_SRLE01000007.1"/>
</dbReference>
<keyword evidence="1" id="KW-0812">Transmembrane</keyword>
<keyword evidence="2" id="KW-0732">Signal</keyword>